<dbReference type="Proteomes" id="UP000070366">
    <property type="component" value="Unassembled WGS sequence"/>
</dbReference>
<dbReference type="CDD" id="cd04301">
    <property type="entry name" value="NAT_SF"/>
    <property type="match status" value="1"/>
</dbReference>
<comment type="caution">
    <text evidence="2">The sequence shown here is derived from an EMBL/GenBank/DDBJ whole genome shotgun (WGS) entry which is preliminary data.</text>
</comment>
<keyword evidence="2" id="KW-0808">Transferase</keyword>
<dbReference type="InterPro" id="IPR016181">
    <property type="entry name" value="Acyl_CoA_acyltransferase"/>
</dbReference>
<dbReference type="PROSITE" id="PS51186">
    <property type="entry name" value="GNAT"/>
    <property type="match status" value="1"/>
</dbReference>
<keyword evidence="3" id="KW-1185">Reference proteome</keyword>
<dbReference type="PANTHER" id="PTHR43072">
    <property type="entry name" value="N-ACETYLTRANSFERASE"/>
    <property type="match status" value="1"/>
</dbReference>
<accession>A0A136Q7A6</accession>
<organism evidence="2 3">
    <name type="scientific">Christensenella minuta</name>
    <dbReference type="NCBI Taxonomy" id="626937"/>
    <lineage>
        <taxon>Bacteria</taxon>
        <taxon>Bacillati</taxon>
        <taxon>Bacillota</taxon>
        <taxon>Clostridia</taxon>
        <taxon>Christensenellales</taxon>
        <taxon>Christensenellaceae</taxon>
        <taxon>Christensenella</taxon>
    </lineage>
</organism>
<dbReference type="KEGG" id="cmiu:B1H56_09915"/>
<dbReference type="PANTHER" id="PTHR43072:SF60">
    <property type="entry name" value="L-2,4-DIAMINOBUTYRIC ACID ACETYLTRANSFERASE"/>
    <property type="match status" value="1"/>
</dbReference>
<dbReference type="Gene3D" id="3.40.630.30">
    <property type="match status" value="1"/>
</dbReference>
<proteinExistence type="predicted"/>
<dbReference type="InterPro" id="IPR000182">
    <property type="entry name" value="GNAT_dom"/>
</dbReference>
<dbReference type="STRING" id="626937.HMPREF3293_00573"/>
<sequence length="160" mass="19015">MWKGRTKLIVDGLCLEEIQKNEETVFRLLYETYRSNFKVSEEFCIAICKEKVQSLYEHLKKEQAEVLGIKQKGKLVAFLWMFEHEFMGEKRMHINQIVVDKNNRRTGLGKRLIHEAECRAKHRNITKIDLIASRGNEAAIHMYETMDYEAERIYFAKDLK</sequence>
<evidence type="ECO:0000313" key="3">
    <source>
        <dbReference type="Proteomes" id="UP000070366"/>
    </source>
</evidence>
<dbReference type="Pfam" id="PF00583">
    <property type="entry name" value="Acetyltransf_1"/>
    <property type="match status" value="1"/>
</dbReference>
<evidence type="ECO:0000313" key="2">
    <source>
        <dbReference type="EMBL" id="KXK66530.1"/>
    </source>
</evidence>
<dbReference type="OrthoDB" id="360261at2"/>
<name>A0A136Q7A6_9FIRM</name>
<dbReference type="RefSeq" id="WP_082771026.1">
    <property type="nucleotide sequence ID" value="NZ_CP149433.1"/>
</dbReference>
<dbReference type="GO" id="GO:0016747">
    <property type="term" value="F:acyltransferase activity, transferring groups other than amino-acyl groups"/>
    <property type="evidence" value="ECO:0007669"/>
    <property type="project" value="InterPro"/>
</dbReference>
<protein>
    <submittedName>
        <fullName evidence="2">Acetyltransferase, GNAT family</fullName>
    </submittedName>
</protein>
<gene>
    <name evidence="2" type="ORF">HMPREF3293_00573</name>
</gene>
<dbReference type="EMBL" id="LSZW01000040">
    <property type="protein sequence ID" value="KXK66530.1"/>
    <property type="molecule type" value="Genomic_DNA"/>
</dbReference>
<reference evidence="2 3" key="1">
    <citation type="submission" date="2016-02" db="EMBL/GenBank/DDBJ databases">
        <authorList>
            <person name="Wen L."/>
            <person name="He K."/>
            <person name="Yang H."/>
        </authorList>
    </citation>
    <scope>NUCLEOTIDE SEQUENCE [LARGE SCALE GENOMIC DNA]</scope>
    <source>
        <strain evidence="2 3">DSM 22607</strain>
    </source>
</reference>
<evidence type="ECO:0000259" key="1">
    <source>
        <dbReference type="PROSITE" id="PS51186"/>
    </source>
</evidence>
<feature type="domain" description="N-acetyltransferase" evidence="1">
    <location>
        <begin position="16"/>
        <end position="160"/>
    </location>
</feature>
<dbReference type="SUPFAM" id="SSF55729">
    <property type="entry name" value="Acyl-CoA N-acyltransferases (Nat)"/>
    <property type="match status" value="1"/>
</dbReference>
<dbReference type="AlphaFoldDB" id="A0A136Q7A6"/>